<dbReference type="GO" id="GO:0016020">
    <property type="term" value="C:membrane"/>
    <property type="evidence" value="ECO:0007669"/>
    <property type="project" value="UniProtKB-SubCell"/>
</dbReference>
<feature type="compositionally biased region" description="Low complexity" evidence="8">
    <location>
        <begin position="130"/>
        <end position="146"/>
    </location>
</feature>
<keyword evidence="6" id="KW-1133">Transmembrane helix</keyword>
<organism evidence="9">
    <name type="scientific">Pseudogymnoascus destructans</name>
    <dbReference type="NCBI Taxonomy" id="655981"/>
    <lineage>
        <taxon>Eukaryota</taxon>
        <taxon>Fungi</taxon>
        <taxon>Dikarya</taxon>
        <taxon>Ascomycota</taxon>
        <taxon>Pezizomycotina</taxon>
        <taxon>Leotiomycetes</taxon>
        <taxon>Thelebolales</taxon>
        <taxon>Thelebolaceae</taxon>
        <taxon>Pseudogymnoascus</taxon>
    </lineage>
</organism>
<protein>
    <recommendedName>
        <fullName evidence="10">Glycosyltransferase family 92 protein</fullName>
    </recommendedName>
</protein>
<evidence type="ECO:0000256" key="5">
    <source>
        <dbReference type="ARBA" id="ARBA00022692"/>
    </source>
</evidence>
<dbReference type="PANTHER" id="PTHR21461:SF69">
    <property type="entry name" value="GLYCOSYLTRANSFERASE FAMILY 92 PROTEIN"/>
    <property type="match status" value="1"/>
</dbReference>
<dbReference type="GO" id="GO:0016757">
    <property type="term" value="F:glycosyltransferase activity"/>
    <property type="evidence" value="ECO:0007669"/>
    <property type="project" value="UniProtKB-KW"/>
</dbReference>
<gene>
    <name evidence="9" type="ORF">VC83_02456</name>
</gene>
<keyword evidence="7" id="KW-0472">Membrane</keyword>
<dbReference type="VEuPathDB" id="FungiDB:GMDG_05883"/>
<comment type="subcellular location">
    <subcellularLocation>
        <location evidence="1">Membrane</location>
        <topology evidence="1">Single-pass membrane protein</topology>
    </subcellularLocation>
</comment>
<evidence type="ECO:0000256" key="7">
    <source>
        <dbReference type="ARBA" id="ARBA00023136"/>
    </source>
</evidence>
<proteinExistence type="inferred from homology"/>
<reference evidence="9" key="1">
    <citation type="submission" date="2016-03" db="EMBL/GenBank/DDBJ databases">
        <title>Updated assembly of Pseudogymnoascus destructans, the fungus causing white-nose syndrome of bats.</title>
        <authorList>
            <person name="Palmer J.M."/>
            <person name="Drees K.P."/>
            <person name="Foster J.T."/>
            <person name="Lindner D.L."/>
        </authorList>
    </citation>
    <scope>NUCLEOTIDE SEQUENCE [LARGE SCALE GENOMIC DNA]</scope>
    <source>
        <strain evidence="9">20631-21</strain>
    </source>
</reference>
<name>A0A177AIX9_9PEZI</name>
<accession>A0A177AIX9</accession>
<dbReference type="AlphaFoldDB" id="A0A177AIX9"/>
<feature type="region of interest" description="Disordered" evidence="8">
    <location>
        <begin position="83"/>
        <end position="102"/>
    </location>
</feature>
<evidence type="ECO:0000313" key="9">
    <source>
        <dbReference type="EMBL" id="OAF61233.1"/>
    </source>
</evidence>
<keyword evidence="3" id="KW-0328">Glycosyltransferase</keyword>
<dbReference type="Pfam" id="PF01697">
    <property type="entry name" value="Glyco_transf_92"/>
    <property type="match status" value="1"/>
</dbReference>
<evidence type="ECO:0000256" key="4">
    <source>
        <dbReference type="ARBA" id="ARBA00022679"/>
    </source>
</evidence>
<evidence type="ECO:0000256" key="2">
    <source>
        <dbReference type="ARBA" id="ARBA00007647"/>
    </source>
</evidence>
<dbReference type="GeneID" id="36285538"/>
<keyword evidence="4" id="KW-0808">Transferase</keyword>
<feature type="region of interest" description="Disordered" evidence="8">
    <location>
        <begin position="122"/>
        <end position="148"/>
    </location>
</feature>
<evidence type="ECO:0000256" key="1">
    <source>
        <dbReference type="ARBA" id="ARBA00004167"/>
    </source>
</evidence>
<evidence type="ECO:0000256" key="6">
    <source>
        <dbReference type="ARBA" id="ARBA00022989"/>
    </source>
</evidence>
<dbReference type="OrthoDB" id="2526284at2759"/>
<keyword evidence="5" id="KW-0812">Transmembrane</keyword>
<comment type="similarity">
    <text evidence="2">Belongs to the glycosyltransferase 92 family.</text>
</comment>
<dbReference type="InterPro" id="IPR008166">
    <property type="entry name" value="Glyco_transf_92"/>
</dbReference>
<dbReference type="EMBL" id="KV441390">
    <property type="protein sequence ID" value="OAF61233.1"/>
    <property type="molecule type" value="Genomic_DNA"/>
</dbReference>
<dbReference type="PANTHER" id="PTHR21461">
    <property type="entry name" value="GLYCOSYLTRANSFERASE FAMILY 92 PROTEIN"/>
    <property type="match status" value="1"/>
</dbReference>
<sequence>MANWAGAMISTIRWRNVVLVLVVLTALHFIFIDDTLRNSYSSYNIPDKEHSAVSEPPKVAEDNAPVDVGKTAPELAKASALVVAGDSKPADPKPTSVAKPADAKPSCGEFYADGGAAAAAGADKDKEIAAEPTAPAAPETTSTPAPFDSGDKDEYLAICVSVKDQYLDVLEWLTHHYHHHNVRRFYLMDDGSTPVLATLDFSSAVDPKAITHRYYHPATRLFKHQQLVAYDECIALFGHKHKWMAFLDADEFLEVRGKDTLHAMLKELDSDEKIGALAINWQIHTSSGLLKRPASSRKSFVTCIENYDNPGHDPGFGKENEHIKTIVKTKSYNKPLNPHKFELKDGARTVGEKGDNVDRLAWRVPITTDRISVHHFASKSREQFEAKISRGNGMGDPKGWEWWNHTESLPDYKCEEMTKYDP</sequence>
<dbReference type="CDD" id="cd00761">
    <property type="entry name" value="Glyco_tranf_GTA_type"/>
    <property type="match status" value="1"/>
</dbReference>
<evidence type="ECO:0008006" key="10">
    <source>
        <dbReference type="Google" id="ProtNLM"/>
    </source>
</evidence>
<dbReference type="eggNOG" id="ENOG502SAYF">
    <property type="taxonomic scope" value="Eukaryota"/>
</dbReference>
<dbReference type="GO" id="GO:0005737">
    <property type="term" value="C:cytoplasm"/>
    <property type="evidence" value="ECO:0007669"/>
    <property type="project" value="TreeGrafter"/>
</dbReference>
<dbReference type="RefSeq" id="XP_024326510.1">
    <property type="nucleotide sequence ID" value="XM_024466118.1"/>
</dbReference>
<evidence type="ECO:0000256" key="3">
    <source>
        <dbReference type="ARBA" id="ARBA00022676"/>
    </source>
</evidence>
<dbReference type="Proteomes" id="UP000077154">
    <property type="component" value="Unassembled WGS sequence"/>
</dbReference>
<evidence type="ECO:0000256" key="8">
    <source>
        <dbReference type="SAM" id="MobiDB-lite"/>
    </source>
</evidence>